<dbReference type="RefSeq" id="WP_307561261.1">
    <property type="nucleotide sequence ID" value="NZ_JAUSQU010000001.1"/>
</dbReference>
<evidence type="ECO:0000256" key="4">
    <source>
        <dbReference type="PIRNR" id="PIRNR000723"/>
    </source>
</evidence>
<dbReference type="PANTHER" id="PTHR30409">
    <property type="entry name" value="CARBAMATE KINASE"/>
    <property type="match status" value="1"/>
</dbReference>
<dbReference type="NCBIfam" id="NF009008">
    <property type="entry name" value="PRK12354.1"/>
    <property type="match status" value="1"/>
</dbReference>
<dbReference type="PANTHER" id="PTHR30409:SF1">
    <property type="entry name" value="CARBAMATE KINASE-RELATED"/>
    <property type="match status" value="1"/>
</dbReference>
<gene>
    <name evidence="6" type="ORF">J2853_004753</name>
</gene>
<evidence type="ECO:0000313" key="6">
    <source>
        <dbReference type="EMBL" id="MDP9845542.1"/>
    </source>
</evidence>
<evidence type="ECO:0000256" key="1">
    <source>
        <dbReference type="ARBA" id="ARBA00011066"/>
    </source>
</evidence>
<dbReference type="EMBL" id="JAUSQU010000001">
    <property type="protein sequence ID" value="MDP9845542.1"/>
    <property type="molecule type" value="Genomic_DNA"/>
</dbReference>
<feature type="domain" description="Aspartate/glutamate/uridylate kinase" evidence="5">
    <location>
        <begin position="1"/>
        <end position="279"/>
    </location>
</feature>
<accession>A0ABT9QFR7</accession>
<evidence type="ECO:0000256" key="3">
    <source>
        <dbReference type="ARBA" id="ARBA00022777"/>
    </source>
</evidence>
<sequence length="306" mass="31481">MLIVVALGGNALLERGERPDAAVQRRHLRRAAQALAPLAAGHQLILCHGNGPQIGVLAEESEADPSLSRPYPLDVLGAQTQGMIGYWLVQELRNVGVGAIALVSQTVVDAADPAFARPTKFIGPGYDHRRAAELADLHGWSVAQDGTAWRRVVASPRPLRLVEIDTVRALARGGTVVVCGGGGGVPVVETATGELAGVDAVVDKDLTAADLALRLGASSLLVLTDVPAVMSGYGTPAAAPIREIDVDTLSGMRFPAGSMGPKIEACIRFVRASGRPSAIGALADASEVLAGRRGTTVTPVPAGTAP</sequence>
<dbReference type="GO" id="GO:0008804">
    <property type="term" value="F:carbamate kinase activity"/>
    <property type="evidence" value="ECO:0007669"/>
    <property type="project" value="UniProtKB-EC"/>
</dbReference>
<dbReference type="InterPro" id="IPR001048">
    <property type="entry name" value="Asp/Glu/Uridylate_kinase"/>
</dbReference>
<protein>
    <recommendedName>
        <fullName evidence="4">Carbamate kinase</fullName>
    </recommendedName>
</protein>
<dbReference type="PRINTS" id="PR01469">
    <property type="entry name" value="CARBMTKINASE"/>
</dbReference>
<dbReference type="Gene3D" id="3.40.1160.10">
    <property type="entry name" value="Acetylglutamate kinase-like"/>
    <property type="match status" value="1"/>
</dbReference>
<dbReference type="InterPro" id="IPR003964">
    <property type="entry name" value="Carb_kinase"/>
</dbReference>
<dbReference type="Pfam" id="PF00696">
    <property type="entry name" value="AA_kinase"/>
    <property type="match status" value="1"/>
</dbReference>
<dbReference type="PIRSF" id="PIRSF000723">
    <property type="entry name" value="Carbamate_kin"/>
    <property type="match status" value="1"/>
</dbReference>
<evidence type="ECO:0000259" key="5">
    <source>
        <dbReference type="Pfam" id="PF00696"/>
    </source>
</evidence>
<dbReference type="Proteomes" id="UP001225356">
    <property type="component" value="Unassembled WGS sequence"/>
</dbReference>
<dbReference type="InterPro" id="IPR036393">
    <property type="entry name" value="AceGlu_kinase-like_sf"/>
</dbReference>
<keyword evidence="3 4" id="KW-0418">Kinase</keyword>
<evidence type="ECO:0000256" key="2">
    <source>
        <dbReference type="ARBA" id="ARBA00022679"/>
    </source>
</evidence>
<proteinExistence type="inferred from homology"/>
<comment type="similarity">
    <text evidence="1 4">Belongs to the carbamate kinase family.</text>
</comment>
<evidence type="ECO:0000313" key="7">
    <source>
        <dbReference type="Proteomes" id="UP001225356"/>
    </source>
</evidence>
<dbReference type="CDD" id="cd04235">
    <property type="entry name" value="AAK_CK"/>
    <property type="match status" value="1"/>
</dbReference>
<keyword evidence="7" id="KW-1185">Reference proteome</keyword>
<organism evidence="6 7">
    <name type="scientific">Streptosporangium lutulentum</name>
    <dbReference type="NCBI Taxonomy" id="1461250"/>
    <lineage>
        <taxon>Bacteria</taxon>
        <taxon>Bacillati</taxon>
        <taxon>Actinomycetota</taxon>
        <taxon>Actinomycetes</taxon>
        <taxon>Streptosporangiales</taxon>
        <taxon>Streptosporangiaceae</taxon>
        <taxon>Streptosporangium</taxon>
    </lineage>
</organism>
<keyword evidence="2 4" id="KW-0808">Transferase</keyword>
<name>A0ABT9QFR7_9ACTN</name>
<comment type="caution">
    <text evidence="6">The sequence shown here is derived from an EMBL/GenBank/DDBJ whole genome shotgun (WGS) entry which is preliminary data.</text>
</comment>
<dbReference type="SUPFAM" id="SSF53633">
    <property type="entry name" value="Carbamate kinase-like"/>
    <property type="match status" value="1"/>
</dbReference>
<reference evidence="6 7" key="1">
    <citation type="submission" date="2023-07" db="EMBL/GenBank/DDBJ databases">
        <title>Sequencing the genomes of 1000 actinobacteria strains.</title>
        <authorList>
            <person name="Klenk H.-P."/>
        </authorList>
    </citation>
    <scope>NUCLEOTIDE SEQUENCE [LARGE SCALE GENOMIC DNA]</scope>
    <source>
        <strain evidence="6 7">DSM 46740</strain>
    </source>
</reference>